<protein>
    <submittedName>
        <fullName evidence="1">Helix-turn-helix transcriptional regulator</fullName>
    </submittedName>
</protein>
<dbReference type="Proteomes" id="UP001277972">
    <property type="component" value="Unassembled WGS sequence"/>
</dbReference>
<evidence type="ECO:0000313" key="1">
    <source>
        <dbReference type="EMBL" id="MDX8044506.1"/>
    </source>
</evidence>
<keyword evidence="2" id="KW-1185">Reference proteome</keyword>
<proteinExistence type="predicted"/>
<dbReference type="EMBL" id="JAWZSR010000001">
    <property type="protein sequence ID" value="MDX8044506.1"/>
    <property type="molecule type" value="Genomic_DNA"/>
</dbReference>
<sequence>MIGSNIKEIRKMRKLTLSELADKANISKSYLSNIERDLNENPSVHIIKKLADVLNVEIVTLLGEETQPFISDYEWKVFTQHLMKLGIKQENVEEYRVIFEFIKWKDKKGK</sequence>
<organism evidence="1 2">
    <name type="scientific">Gracilibacillus pellucidus</name>
    <dbReference type="NCBI Taxonomy" id="3095368"/>
    <lineage>
        <taxon>Bacteria</taxon>
        <taxon>Bacillati</taxon>
        <taxon>Bacillota</taxon>
        <taxon>Bacilli</taxon>
        <taxon>Bacillales</taxon>
        <taxon>Bacillaceae</taxon>
        <taxon>Gracilibacillus</taxon>
    </lineage>
</organism>
<evidence type="ECO:0000313" key="2">
    <source>
        <dbReference type="Proteomes" id="UP001277972"/>
    </source>
</evidence>
<name>A0ACC6M0S9_9BACI</name>
<reference evidence="1" key="1">
    <citation type="submission" date="2023-11" db="EMBL/GenBank/DDBJ databases">
        <title>Gracilibacillus pellucida a moderately halophilic bacterium isolated from saline soil in Xinjiang province.</title>
        <authorList>
            <person name="Zhang Z."/>
            <person name="Tan F."/>
            <person name="Wang Y."/>
            <person name="Xia M."/>
        </authorList>
    </citation>
    <scope>NUCLEOTIDE SEQUENCE</scope>
    <source>
        <strain evidence="1">S3-1-1</strain>
    </source>
</reference>
<gene>
    <name evidence="1" type="ORF">SH601_00775</name>
</gene>
<accession>A0ACC6M0S9</accession>
<comment type="caution">
    <text evidence="1">The sequence shown here is derived from an EMBL/GenBank/DDBJ whole genome shotgun (WGS) entry which is preliminary data.</text>
</comment>